<sequence length="125" mass="13556">MIGGESLQRFIMWIPLERRTFDLPHPLHLDLEIQGYTIALGGGQPHAGRLLIGAAALSQGLCRGDRLRPCYLQWWLAAARVPARSTAYPPIGAIACLPAGGGAYGHKDRRWAAYAGVVRVAARTL</sequence>
<protein>
    <submittedName>
        <fullName evidence="1">Uncharacterized protein</fullName>
    </submittedName>
</protein>
<organism evidence="1 2">
    <name type="scientific">Ensete ventricosum</name>
    <name type="common">Abyssinian banana</name>
    <name type="synonym">Musa ensete</name>
    <dbReference type="NCBI Taxonomy" id="4639"/>
    <lineage>
        <taxon>Eukaryota</taxon>
        <taxon>Viridiplantae</taxon>
        <taxon>Streptophyta</taxon>
        <taxon>Embryophyta</taxon>
        <taxon>Tracheophyta</taxon>
        <taxon>Spermatophyta</taxon>
        <taxon>Magnoliopsida</taxon>
        <taxon>Liliopsida</taxon>
        <taxon>Zingiberales</taxon>
        <taxon>Musaceae</taxon>
        <taxon>Ensete</taxon>
    </lineage>
</organism>
<dbReference type="AlphaFoldDB" id="A0A426YKM2"/>
<reference evidence="1 2" key="1">
    <citation type="journal article" date="2014" name="Agronomy (Basel)">
        <title>A Draft Genome Sequence for Ensete ventricosum, the Drought-Tolerant Tree Against Hunger.</title>
        <authorList>
            <person name="Harrison J."/>
            <person name="Moore K.A."/>
            <person name="Paszkiewicz K."/>
            <person name="Jones T."/>
            <person name="Grant M."/>
            <person name="Ambacheew D."/>
            <person name="Muzemil S."/>
            <person name="Studholme D.J."/>
        </authorList>
    </citation>
    <scope>NUCLEOTIDE SEQUENCE [LARGE SCALE GENOMIC DNA]</scope>
</reference>
<dbReference type="EMBL" id="AMZH03011736">
    <property type="protein sequence ID" value="RRT52311.1"/>
    <property type="molecule type" value="Genomic_DNA"/>
</dbReference>
<comment type="caution">
    <text evidence="1">The sequence shown here is derived from an EMBL/GenBank/DDBJ whole genome shotgun (WGS) entry which is preliminary data.</text>
</comment>
<gene>
    <name evidence="1" type="ORF">B296_00050546</name>
</gene>
<name>A0A426YKM2_ENSVE</name>
<evidence type="ECO:0000313" key="2">
    <source>
        <dbReference type="Proteomes" id="UP000287651"/>
    </source>
</evidence>
<accession>A0A426YKM2</accession>
<evidence type="ECO:0000313" key="1">
    <source>
        <dbReference type="EMBL" id="RRT52311.1"/>
    </source>
</evidence>
<proteinExistence type="predicted"/>
<dbReference type="Proteomes" id="UP000287651">
    <property type="component" value="Unassembled WGS sequence"/>
</dbReference>